<dbReference type="PANTHER" id="PTHR43308">
    <property type="entry name" value="OUTER MEMBRANE PROTEIN ALPHA-RELATED"/>
    <property type="match status" value="1"/>
</dbReference>
<comment type="caution">
    <text evidence="3">The sequence shown here is derived from an EMBL/GenBank/DDBJ whole genome shotgun (WGS) entry which is preliminary data.</text>
</comment>
<evidence type="ECO:0000313" key="3">
    <source>
        <dbReference type="EMBL" id="MBE5040192.1"/>
    </source>
</evidence>
<dbReference type="PANTHER" id="PTHR43308:SF5">
    <property type="entry name" value="S-LAYER PROTEIN _ PEPTIDOGLYCAN ENDO-BETA-N-ACETYLGLUCOSAMINIDASE"/>
    <property type="match status" value="1"/>
</dbReference>
<feature type="domain" description="SLH" evidence="2">
    <location>
        <begin position="22"/>
        <end position="85"/>
    </location>
</feature>
<dbReference type="PROSITE" id="PS51272">
    <property type="entry name" value="SLH"/>
    <property type="match status" value="2"/>
</dbReference>
<protein>
    <submittedName>
        <fullName evidence="3">S-layer homology domain-containing protein</fullName>
    </submittedName>
</protein>
<keyword evidence="4" id="KW-1185">Reference proteome</keyword>
<name>A0A9D5M044_9FIRM</name>
<proteinExistence type="predicted"/>
<feature type="domain" description="SLH" evidence="2">
    <location>
        <begin position="86"/>
        <end position="149"/>
    </location>
</feature>
<organism evidence="3 4">
    <name type="scientific">Ructibacterium gallinarum</name>
    <dbReference type="NCBI Taxonomy" id="2779355"/>
    <lineage>
        <taxon>Bacteria</taxon>
        <taxon>Bacillati</taxon>
        <taxon>Bacillota</taxon>
        <taxon>Clostridia</taxon>
        <taxon>Eubacteriales</taxon>
        <taxon>Oscillospiraceae</taxon>
        <taxon>Ructibacterium</taxon>
    </lineage>
</organism>
<reference evidence="3" key="1">
    <citation type="submission" date="2020-10" db="EMBL/GenBank/DDBJ databases">
        <title>ChiBAC.</title>
        <authorList>
            <person name="Zenner C."/>
            <person name="Hitch T.C.A."/>
            <person name="Clavel T."/>
        </authorList>
    </citation>
    <scope>NUCLEOTIDE SEQUENCE</scope>
    <source>
        <strain evidence="3">DSM 107454</strain>
    </source>
</reference>
<gene>
    <name evidence="3" type="ORF">INF28_06930</name>
</gene>
<dbReference type="InterPro" id="IPR051465">
    <property type="entry name" value="Cell_Envelope_Struct_Comp"/>
</dbReference>
<dbReference type="InterPro" id="IPR001119">
    <property type="entry name" value="SLH_dom"/>
</dbReference>
<evidence type="ECO:0000256" key="1">
    <source>
        <dbReference type="ARBA" id="ARBA00022737"/>
    </source>
</evidence>
<dbReference type="Proteomes" id="UP000806542">
    <property type="component" value="Unassembled WGS sequence"/>
</dbReference>
<sequence length="874" mass="95509">MKKAGIWILIWSIWMSAMPVFGTAGALSDVTGTAYEPAVAELVSLNIMEGYEDGTFRPDTGLNRAEFAALIVRILGMEQGAESLAQQTVFQDVAAEYWAAGYIHLAAGMGIINGYGDGSFGPEDAVTLEQACKMVLECMGYGILAAEKGGYPNGYLVTAAQYGLTRGIESTGEEPLSRGDAAVLLVQSLDVDVIEKEYGTDTYSKKAGVTLRTKLCDQLNLEKKEGIVTANAYTGLGESLGMEERRIVIDGENYRTGQENLDGLLGYQVEYYAKDNADGTKSLYSIQPSEKQNRTVSFLPEDIESIEEDAFSVYQEGRSKTQKYTLAEAVQTVYNGKYLPEAGTEDWKIQNGTIRLLDNNGDGRYEIVFVEEIQTLLAGSIDAEKGLIQLKTFSANTTSQFNGKTYIDCQSTDPLVRICDADGNAVAIEDLGAMQMIGVRQSKDQELVTVIAGSAPFDGTVDAVYETEGQVSIDGEIYDLARNEQGAFLLELQPGDQGRFWPDVMGRIAAKNISTSSAGYGAEIETVNQDRLCSYLLAASQEAGFTPLVQFKLLTNLKDGSREERIFQLADSVTLNGEKMDAAEVLAAIADKNNGDYHVPMTYELNGKGKIKSLWLYTQTVPMGYMTYQSANSSFDGLYYRDADSITYFVDVRDYETVYADTAVSLNNGYRYQVRIFDPVEEEFSIQKRIFIVYVDLENAQGTAMDENQPLLVSSIVKYAQEDGTLAYMLEGFCGGQQVELSIAESAEEKAAQLRTGSLIRFSKNAVEKVTAIKILGALPPEEYFRQGVGGSNEQVYGSAVQAERNADHSSCVLTLAYLQNGAEKQASYEIAGAPVYTYDGTDVRLAETGEVGAGEKIFLQVSNFDVEAVIIIR</sequence>
<evidence type="ECO:0000313" key="4">
    <source>
        <dbReference type="Proteomes" id="UP000806542"/>
    </source>
</evidence>
<dbReference type="Pfam" id="PF00395">
    <property type="entry name" value="SLH"/>
    <property type="match status" value="2"/>
</dbReference>
<dbReference type="AlphaFoldDB" id="A0A9D5M044"/>
<dbReference type="EMBL" id="JADCKB010000012">
    <property type="protein sequence ID" value="MBE5040192.1"/>
    <property type="molecule type" value="Genomic_DNA"/>
</dbReference>
<evidence type="ECO:0000259" key="2">
    <source>
        <dbReference type="PROSITE" id="PS51272"/>
    </source>
</evidence>
<keyword evidence="1" id="KW-0677">Repeat</keyword>
<accession>A0A9D5M044</accession>
<dbReference type="RefSeq" id="WP_226392742.1">
    <property type="nucleotide sequence ID" value="NZ_JADCKB010000012.1"/>
</dbReference>